<keyword evidence="2" id="KW-1185">Reference proteome</keyword>
<dbReference type="HOGENOM" id="CLU_2850294_0_0_1"/>
<protein>
    <submittedName>
        <fullName evidence="1">Uncharacterized protein</fullName>
    </submittedName>
</protein>
<reference evidence="2" key="2">
    <citation type="submission" date="2015-01" db="EMBL/GenBank/DDBJ databases">
        <title>Evolutionary Origins and Diversification of the Mycorrhizal Mutualists.</title>
        <authorList>
            <consortium name="DOE Joint Genome Institute"/>
            <consortium name="Mycorrhizal Genomics Consortium"/>
            <person name="Kohler A."/>
            <person name="Kuo A."/>
            <person name="Nagy L.G."/>
            <person name="Floudas D."/>
            <person name="Copeland A."/>
            <person name="Barry K.W."/>
            <person name="Cichocki N."/>
            <person name="Veneault-Fourrey C."/>
            <person name="LaButti K."/>
            <person name="Lindquist E.A."/>
            <person name="Lipzen A."/>
            <person name="Lundell T."/>
            <person name="Morin E."/>
            <person name="Murat C."/>
            <person name="Riley R."/>
            <person name="Ohm R."/>
            <person name="Sun H."/>
            <person name="Tunlid A."/>
            <person name="Henrissat B."/>
            <person name="Grigoriev I.V."/>
            <person name="Hibbett D.S."/>
            <person name="Martin F."/>
        </authorList>
    </citation>
    <scope>NUCLEOTIDE SEQUENCE [LARGE SCALE GENOMIC DNA]</scope>
    <source>
        <strain evidence="2">Zn</strain>
    </source>
</reference>
<name>A0A0C3CST2_OIDMZ</name>
<dbReference type="AlphaFoldDB" id="A0A0C3CST2"/>
<dbReference type="InParanoid" id="A0A0C3CST2"/>
<evidence type="ECO:0000313" key="2">
    <source>
        <dbReference type="Proteomes" id="UP000054321"/>
    </source>
</evidence>
<sequence>MESEEDKPLGRAGDKPPLWIPSVNGGVIASSTTEYGWRVWTHDVHGKRLLKRPEFARLISCSLRF</sequence>
<reference evidence="1 2" key="1">
    <citation type="submission" date="2014-04" db="EMBL/GenBank/DDBJ databases">
        <authorList>
            <consortium name="DOE Joint Genome Institute"/>
            <person name="Kuo A."/>
            <person name="Martino E."/>
            <person name="Perotto S."/>
            <person name="Kohler A."/>
            <person name="Nagy L.G."/>
            <person name="Floudas D."/>
            <person name="Copeland A."/>
            <person name="Barry K.W."/>
            <person name="Cichocki N."/>
            <person name="Veneault-Fourrey C."/>
            <person name="LaButti K."/>
            <person name="Lindquist E.A."/>
            <person name="Lipzen A."/>
            <person name="Lundell T."/>
            <person name="Morin E."/>
            <person name="Murat C."/>
            <person name="Sun H."/>
            <person name="Tunlid A."/>
            <person name="Henrissat B."/>
            <person name="Grigoriev I.V."/>
            <person name="Hibbett D.S."/>
            <person name="Martin F."/>
            <person name="Nordberg H.P."/>
            <person name="Cantor M.N."/>
            <person name="Hua S.X."/>
        </authorList>
    </citation>
    <scope>NUCLEOTIDE SEQUENCE [LARGE SCALE GENOMIC DNA]</scope>
    <source>
        <strain evidence="1 2">Zn</strain>
    </source>
</reference>
<accession>A0A0C3CST2</accession>
<evidence type="ECO:0000313" key="1">
    <source>
        <dbReference type="EMBL" id="KIM92737.1"/>
    </source>
</evidence>
<dbReference type="EMBL" id="KN832907">
    <property type="protein sequence ID" value="KIM92737.1"/>
    <property type="molecule type" value="Genomic_DNA"/>
</dbReference>
<organism evidence="1 2">
    <name type="scientific">Oidiodendron maius (strain Zn)</name>
    <dbReference type="NCBI Taxonomy" id="913774"/>
    <lineage>
        <taxon>Eukaryota</taxon>
        <taxon>Fungi</taxon>
        <taxon>Dikarya</taxon>
        <taxon>Ascomycota</taxon>
        <taxon>Pezizomycotina</taxon>
        <taxon>Leotiomycetes</taxon>
        <taxon>Leotiomycetes incertae sedis</taxon>
        <taxon>Myxotrichaceae</taxon>
        <taxon>Oidiodendron</taxon>
    </lineage>
</organism>
<proteinExistence type="predicted"/>
<dbReference type="Proteomes" id="UP000054321">
    <property type="component" value="Unassembled WGS sequence"/>
</dbReference>
<gene>
    <name evidence="1" type="ORF">OIDMADRAFT_62270</name>
</gene>